<evidence type="ECO:0000313" key="1">
    <source>
        <dbReference type="EMBL" id="KAA3481581.1"/>
    </source>
</evidence>
<sequence length="145" mass="16396">MAIKIDLEKAYDKDPNIEIQTGKKHSSKMSLTPYLRILNWPGELKFCTSSGHIINARKINILFSSGVEEELRDSIGGVLGFQRVANLGTYLGVPLFHDRVTNSSLRFVVYKVRAKLQCWDVKQLSIVGRVTLPQSILLLIPSYFM</sequence>
<accession>A0A5B6WI60</accession>
<evidence type="ECO:0000313" key="2">
    <source>
        <dbReference type="Proteomes" id="UP000325315"/>
    </source>
</evidence>
<name>A0A5B6WI60_9ROSI</name>
<proteinExistence type="predicted"/>
<keyword evidence="2" id="KW-1185">Reference proteome</keyword>
<gene>
    <name evidence="1" type="ORF">EPI10_021939</name>
</gene>
<organism evidence="1 2">
    <name type="scientific">Gossypium australe</name>
    <dbReference type="NCBI Taxonomy" id="47621"/>
    <lineage>
        <taxon>Eukaryota</taxon>
        <taxon>Viridiplantae</taxon>
        <taxon>Streptophyta</taxon>
        <taxon>Embryophyta</taxon>
        <taxon>Tracheophyta</taxon>
        <taxon>Spermatophyta</taxon>
        <taxon>Magnoliopsida</taxon>
        <taxon>eudicotyledons</taxon>
        <taxon>Gunneridae</taxon>
        <taxon>Pentapetalae</taxon>
        <taxon>rosids</taxon>
        <taxon>malvids</taxon>
        <taxon>Malvales</taxon>
        <taxon>Malvaceae</taxon>
        <taxon>Malvoideae</taxon>
        <taxon>Gossypium</taxon>
    </lineage>
</organism>
<comment type="caution">
    <text evidence="1">The sequence shown here is derived from an EMBL/GenBank/DDBJ whole genome shotgun (WGS) entry which is preliminary data.</text>
</comment>
<dbReference type="PANTHER" id="PTHR33116:SF86">
    <property type="entry name" value="REVERSE TRANSCRIPTASE DOMAIN-CONTAINING PROTEIN"/>
    <property type="match status" value="1"/>
</dbReference>
<dbReference type="EMBL" id="SMMG02000003">
    <property type="protein sequence ID" value="KAA3481581.1"/>
    <property type="molecule type" value="Genomic_DNA"/>
</dbReference>
<protein>
    <submittedName>
        <fullName evidence="1">Retrovirus-related Pol polyprotein LINE-1</fullName>
    </submittedName>
</protein>
<dbReference type="OrthoDB" id="1088220at2759"/>
<dbReference type="Proteomes" id="UP000325315">
    <property type="component" value="Unassembled WGS sequence"/>
</dbReference>
<reference evidence="1" key="1">
    <citation type="submission" date="2019-08" db="EMBL/GenBank/DDBJ databases">
        <authorList>
            <person name="Liu F."/>
        </authorList>
    </citation>
    <scope>NUCLEOTIDE SEQUENCE [LARGE SCALE GENOMIC DNA]</scope>
    <source>
        <strain evidence="1">PA1801</strain>
        <tissue evidence="1">Leaf</tissue>
    </source>
</reference>
<dbReference type="AlphaFoldDB" id="A0A5B6WI60"/>
<dbReference type="PANTHER" id="PTHR33116">
    <property type="entry name" value="REVERSE TRANSCRIPTASE ZINC-BINDING DOMAIN-CONTAINING PROTEIN-RELATED-RELATED"/>
    <property type="match status" value="1"/>
</dbReference>